<organism evidence="1">
    <name type="scientific">Picea glauca</name>
    <name type="common">White spruce</name>
    <name type="synonym">Pinus glauca</name>
    <dbReference type="NCBI Taxonomy" id="3330"/>
    <lineage>
        <taxon>Eukaryota</taxon>
        <taxon>Viridiplantae</taxon>
        <taxon>Streptophyta</taxon>
        <taxon>Embryophyta</taxon>
        <taxon>Tracheophyta</taxon>
        <taxon>Spermatophyta</taxon>
        <taxon>Pinopsida</taxon>
        <taxon>Pinidae</taxon>
        <taxon>Conifers I</taxon>
        <taxon>Pinales</taxon>
        <taxon>Pinaceae</taxon>
        <taxon>Picea</taxon>
    </lineage>
</organism>
<evidence type="ECO:0000313" key="1">
    <source>
        <dbReference type="EMBL" id="KUM46092.1"/>
    </source>
</evidence>
<reference evidence="1" key="1">
    <citation type="journal article" date="2015" name="Genome Biol. Evol.">
        <title>Organellar Genomes of White Spruce (Picea glauca): Assembly and Annotation.</title>
        <authorList>
            <person name="Jackman S.D."/>
            <person name="Warren R.L."/>
            <person name="Gibb E.A."/>
            <person name="Vandervalk B.P."/>
            <person name="Mohamadi H."/>
            <person name="Chu J."/>
            <person name="Raymond A."/>
            <person name="Pleasance S."/>
            <person name="Coope R."/>
            <person name="Wildung M.R."/>
            <person name="Ritland C.E."/>
            <person name="Bousquet J."/>
            <person name="Jones S.J."/>
            <person name="Bohlmann J."/>
            <person name="Birol I."/>
        </authorList>
    </citation>
    <scope>NUCLEOTIDE SEQUENCE [LARGE SCALE GENOMIC DNA]</scope>
    <source>
        <tissue evidence="1">Flushing bud</tissue>
    </source>
</reference>
<dbReference type="EMBL" id="LKAM01000013">
    <property type="protein sequence ID" value="KUM46092.1"/>
    <property type="molecule type" value="Genomic_DNA"/>
</dbReference>
<proteinExistence type="predicted"/>
<accession>A0A101LVF5</accession>
<name>A0A101LVF5_PICGL</name>
<sequence>MNTMNNIMNQSWHFDHGPNHEEQAARPISINNCYITTVVYSIMEIREIKRLMLNCPNPQLSSPFLMKE</sequence>
<gene>
    <name evidence="1" type="ORF">ABT39_MTgene1898</name>
</gene>
<dbReference type="AlphaFoldDB" id="A0A101LVF5"/>
<geneLocation type="mitochondrion" evidence="1"/>
<comment type="caution">
    <text evidence="1">The sequence shown here is derived from an EMBL/GenBank/DDBJ whole genome shotgun (WGS) entry which is preliminary data.</text>
</comment>
<protein>
    <submittedName>
        <fullName evidence="1">Uncharacterized protein</fullName>
    </submittedName>
</protein>
<keyword evidence="1" id="KW-0496">Mitochondrion</keyword>